<reference evidence="1 2" key="1">
    <citation type="journal article" date="2021" name="Arch. Microbiol.">
        <title>Myceligenerans indicum sp. nov., an actinobacterium isolated from mangrove sediment of Sundarbans, India.</title>
        <authorList>
            <person name="Asha K."/>
            <person name="Bhadury P."/>
        </authorList>
    </citation>
    <scope>NUCLEOTIDE SEQUENCE [LARGE SCALE GENOMIC DNA]</scope>
    <source>
        <strain evidence="1 2">I2</strain>
    </source>
</reference>
<evidence type="ECO:0000313" key="2">
    <source>
        <dbReference type="Proteomes" id="UP000675409"/>
    </source>
</evidence>
<evidence type="ECO:0000313" key="1">
    <source>
        <dbReference type="EMBL" id="MBL0887225.1"/>
    </source>
</evidence>
<comment type="caution">
    <text evidence="1">The sequence shown here is derived from an EMBL/GenBank/DDBJ whole genome shotgun (WGS) entry which is preliminary data.</text>
</comment>
<dbReference type="RefSeq" id="WP_201848046.1">
    <property type="nucleotide sequence ID" value="NZ_JABBYC010000024.1"/>
</dbReference>
<name>A0ABS1LLT5_9MICO</name>
<protein>
    <submittedName>
        <fullName evidence="1">Uncharacterized protein</fullName>
    </submittedName>
</protein>
<organism evidence="1 2">
    <name type="scientific">Myceligenerans indicum</name>
    <dbReference type="NCBI Taxonomy" id="2593663"/>
    <lineage>
        <taxon>Bacteria</taxon>
        <taxon>Bacillati</taxon>
        <taxon>Actinomycetota</taxon>
        <taxon>Actinomycetes</taxon>
        <taxon>Micrococcales</taxon>
        <taxon>Promicromonosporaceae</taxon>
        <taxon>Myceligenerans</taxon>
    </lineage>
</organism>
<accession>A0ABS1LLT5</accession>
<keyword evidence="2" id="KW-1185">Reference proteome</keyword>
<proteinExistence type="predicted"/>
<gene>
    <name evidence="1" type="ORF">HGK34_13220</name>
</gene>
<dbReference type="Proteomes" id="UP000675409">
    <property type="component" value="Unassembled WGS sequence"/>
</dbReference>
<sequence length="59" mass="6420">MRWSSLFTVVGGVVVAAVGLFGLLSGHPWSAVPLALGSAIALREVRYLQRLRTGKIRER</sequence>
<dbReference type="EMBL" id="JABBYC010000024">
    <property type="protein sequence ID" value="MBL0887225.1"/>
    <property type="molecule type" value="Genomic_DNA"/>
</dbReference>